<dbReference type="AlphaFoldDB" id="A0A0V8CZK5"/>
<evidence type="ECO:0000313" key="2">
    <source>
        <dbReference type="Proteomes" id="UP000053058"/>
    </source>
</evidence>
<dbReference type="Proteomes" id="UP000053058">
    <property type="component" value="Unassembled WGS sequence"/>
</dbReference>
<proteinExistence type="predicted"/>
<sequence>MSAHNIKFEIKNIVNPSVKVFNGGLFHNSYNKQNIRVSNVDAEIRFRDSSFSSINLPESKFSNMLPDDKLMIAPNVKGAIEKLLSHPELVNRDSKEIFITDKNRDRLKKIISCYLPDEEYCSVEEDFRKSDIIDNDVVLVGRGSFRVITVYSVEIDEYKVPKQYLTIILLDPYHLFIPSNHRDKSKVKIVEETYSEVGKFGSHISKYFSFN</sequence>
<protein>
    <submittedName>
        <fullName evidence="1">Uncharacterized protein</fullName>
    </submittedName>
</protein>
<dbReference type="PATRIC" id="fig|1360.105.peg.2670"/>
<gene>
    <name evidence="1" type="ORF">KF282_0915</name>
</gene>
<accession>A0A0V8CZK5</accession>
<reference evidence="2" key="1">
    <citation type="submission" date="2015-10" db="EMBL/GenBank/DDBJ databases">
        <title>Draft Genome Sequences of 11 Lactococcus lactis subspecies cremoris strains.</title>
        <authorList>
            <person name="Wels M."/>
            <person name="Backus L."/>
            <person name="Boekhorst J."/>
            <person name="Dijkstra A."/>
            <person name="Beerthuizen M."/>
            <person name="Kelly W."/>
            <person name="Siezen R."/>
            <person name="Bachmann H."/>
            <person name="Van Hijum S."/>
        </authorList>
    </citation>
    <scope>NUCLEOTIDE SEQUENCE [LARGE SCALE GENOMIC DNA]</scope>
    <source>
        <strain evidence="2">KF282</strain>
    </source>
</reference>
<organism evidence="1 2">
    <name type="scientific">Lactococcus lactis subsp. lactis</name>
    <name type="common">Streptococcus lactis</name>
    <dbReference type="NCBI Taxonomy" id="1360"/>
    <lineage>
        <taxon>Bacteria</taxon>
        <taxon>Bacillati</taxon>
        <taxon>Bacillota</taxon>
        <taxon>Bacilli</taxon>
        <taxon>Lactobacillales</taxon>
        <taxon>Streptococcaceae</taxon>
        <taxon>Lactococcus</taxon>
    </lineage>
</organism>
<comment type="caution">
    <text evidence="1">The sequence shown here is derived from an EMBL/GenBank/DDBJ whole genome shotgun (WGS) entry which is preliminary data.</text>
</comment>
<evidence type="ECO:0000313" key="1">
    <source>
        <dbReference type="EMBL" id="KSU06758.1"/>
    </source>
</evidence>
<name>A0A0V8CZK5_LACLL</name>
<dbReference type="EMBL" id="LKLN01000021">
    <property type="protein sequence ID" value="KSU06758.1"/>
    <property type="molecule type" value="Genomic_DNA"/>
</dbReference>